<sequence>MFCLICLDLLVHHWVGFFHHGFKNLLCLFLFSPDLLHNWFLLLLLKLPLSLLASLNTKALLLLRVFLYLDAVLMI</sequence>
<reference evidence="1" key="1">
    <citation type="submission" date="2020-03" db="EMBL/GenBank/DDBJ databases">
        <title>Castanea mollissima Vanexum genome sequencing.</title>
        <authorList>
            <person name="Staton M."/>
        </authorList>
    </citation>
    <scope>NUCLEOTIDE SEQUENCE</scope>
    <source>
        <tissue evidence="1">Leaf</tissue>
    </source>
</reference>
<proteinExistence type="predicted"/>
<accession>A0A8J4VIK1</accession>
<gene>
    <name evidence="1" type="ORF">CMV_017495</name>
</gene>
<keyword evidence="2" id="KW-1185">Reference proteome</keyword>
<name>A0A8J4VIK1_9ROSI</name>
<organism evidence="1 2">
    <name type="scientific">Castanea mollissima</name>
    <name type="common">Chinese chestnut</name>
    <dbReference type="NCBI Taxonomy" id="60419"/>
    <lineage>
        <taxon>Eukaryota</taxon>
        <taxon>Viridiplantae</taxon>
        <taxon>Streptophyta</taxon>
        <taxon>Embryophyta</taxon>
        <taxon>Tracheophyta</taxon>
        <taxon>Spermatophyta</taxon>
        <taxon>Magnoliopsida</taxon>
        <taxon>eudicotyledons</taxon>
        <taxon>Gunneridae</taxon>
        <taxon>Pentapetalae</taxon>
        <taxon>rosids</taxon>
        <taxon>fabids</taxon>
        <taxon>Fagales</taxon>
        <taxon>Fagaceae</taxon>
        <taxon>Castanea</taxon>
    </lineage>
</organism>
<evidence type="ECO:0000313" key="2">
    <source>
        <dbReference type="Proteomes" id="UP000737018"/>
    </source>
</evidence>
<dbReference type="Proteomes" id="UP000737018">
    <property type="component" value="Unassembled WGS sequence"/>
</dbReference>
<evidence type="ECO:0000313" key="1">
    <source>
        <dbReference type="EMBL" id="KAF3957505.1"/>
    </source>
</evidence>
<dbReference type="AlphaFoldDB" id="A0A8J4VIK1"/>
<dbReference type="EMBL" id="JRKL02002804">
    <property type="protein sequence ID" value="KAF3957505.1"/>
    <property type="molecule type" value="Genomic_DNA"/>
</dbReference>
<comment type="caution">
    <text evidence="1">The sequence shown here is derived from an EMBL/GenBank/DDBJ whole genome shotgun (WGS) entry which is preliminary data.</text>
</comment>
<protein>
    <submittedName>
        <fullName evidence="1">Uncharacterized protein</fullName>
    </submittedName>
</protein>